<dbReference type="NCBIfam" id="TIGR03560">
    <property type="entry name" value="F420_Rv1855c"/>
    <property type="match status" value="1"/>
</dbReference>
<dbReference type="Pfam" id="PF00296">
    <property type="entry name" value="Bac_luciferase"/>
    <property type="match status" value="1"/>
</dbReference>
<evidence type="ECO:0000313" key="6">
    <source>
        <dbReference type="EMBL" id="GMA95031.1"/>
    </source>
</evidence>
<organism evidence="6 7">
    <name type="scientific">Pseudolysinimonas kribbensis</name>
    <dbReference type="NCBI Taxonomy" id="433641"/>
    <lineage>
        <taxon>Bacteria</taxon>
        <taxon>Bacillati</taxon>
        <taxon>Actinomycetota</taxon>
        <taxon>Actinomycetes</taxon>
        <taxon>Micrococcales</taxon>
        <taxon>Microbacteriaceae</taxon>
        <taxon>Pseudolysinimonas</taxon>
    </lineage>
</organism>
<evidence type="ECO:0000256" key="4">
    <source>
        <dbReference type="ARBA" id="ARBA00023033"/>
    </source>
</evidence>
<dbReference type="InterPro" id="IPR019952">
    <property type="entry name" value="F420_OxRdatse_Rv1855c_pred"/>
</dbReference>
<dbReference type="PANTHER" id="PTHR42847:SF4">
    <property type="entry name" value="ALKANESULFONATE MONOOXYGENASE-RELATED"/>
    <property type="match status" value="1"/>
</dbReference>
<dbReference type="Proteomes" id="UP001157034">
    <property type="component" value="Unassembled WGS sequence"/>
</dbReference>
<keyword evidence="4" id="KW-0503">Monooxygenase</keyword>
<evidence type="ECO:0000256" key="1">
    <source>
        <dbReference type="ARBA" id="ARBA00022630"/>
    </source>
</evidence>
<gene>
    <name evidence="6" type="ORF">GCM10025881_18550</name>
</gene>
<feature type="domain" description="Luciferase-like" evidence="5">
    <location>
        <begin position="8"/>
        <end position="249"/>
    </location>
</feature>
<keyword evidence="3" id="KW-0560">Oxidoreductase</keyword>
<evidence type="ECO:0000256" key="3">
    <source>
        <dbReference type="ARBA" id="ARBA00023002"/>
    </source>
</evidence>
<dbReference type="InterPro" id="IPR011251">
    <property type="entry name" value="Luciferase-like_dom"/>
</dbReference>
<keyword evidence="7" id="KW-1185">Reference proteome</keyword>
<evidence type="ECO:0000259" key="5">
    <source>
        <dbReference type="Pfam" id="PF00296"/>
    </source>
</evidence>
<dbReference type="PANTHER" id="PTHR42847">
    <property type="entry name" value="ALKANESULFONATE MONOOXYGENASE"/>
    <property type="match status" value="1"/>
</dbReference>
<sequence length="307" mass="32531">MEFCIFVEPQEGLTWEQLATIARETERLGFDGFFRSDHYIAPDRALRGAPAISDAWTTLAGLAVATERVRLGTLVTPVTFRHPGALAVQVANVDAMSGGRVELGFGAGWNAPEHAAYGIPFPGKRFGLLTEALEVMTGLWATAPGETFSFEGEHLRLDRALGVQRPVQDAIPLIIGGGGATRTPALTARFATEYNTGWEPDAVIAERFARVVAACEAADRDPETLGLSVALTATIGATPADADARARAIGLDPARQRTHGLHGTPAQVADRIADLAGLGAGRVYLQLLDPTDLEQLELLVEATQAAG</sequence>
<proteinExistence type="predicted"/>
<name>A0ABQ6K8F1_9MICO</name>
<protein>
    <submittedName>
        <fullName evidence="6">LLM class F420-dependent oxidoreductase</fullName>
    </submittedName>
</protein>
<dbReference type="InterPro" id="IPR050172">
    <property type="entry name" value="SsuD_RutA_monooxygenase"/>
</dbReference>
<dbReference type="Gene3D" id="3.20.20.30">
    <property type="entry name" value="Luciferase-like domain"/>
    <property type="match status" value="1"/>
</dbReference>
<dbReference type="EMBL" id="BSVB01000001">
    <property type="protein sequence ID" value="GMA95031.1"/>
    <property type="molecule type" value="Genomic_DNA"/>
</dbReference>
<evidence type="ECO:0000256" key="2">
    <source>
        <dbReference type="ARBA" id="ARBA00022643"/>
    </source>
</evidence>
<keyword evidence="2" id="KW-0288">FMN</keyword>
<dbReference type="InterPro" id="IPR036661">
    <property type="entry name" value="Luciferase-like_sf"/>
</dbReference>
<dbReference type="RefSeq" id="WP_284253882.1">
    <property type="nucleotide sequence ID" value="NZ_BAAAQO010000002.1"/>
</dbReference>
<dbReference type="SUPFAM" id="SSF51679">
    <property type="entry name" value="Bacterial luciferase-like"/>
    <property type="match status" value="1"/>
</dbReference>
<evidence type="ECO:0000313" key="7">
    <source>
        <dbReference type="Proteomes" id="UP001157034"/>
    </source>
</evidence>
<reference evidence="7" key="1">
    <citation type="journal article" date="2019" name="Int. J. Syst. Evol. Microbiol.">
        <title>The Global Catalogue of Microorganisms (GCM) 10K type strain sequencing project: providing services to taxonomists for standard genome sequencing and annotation.</title>
        <authorList>
            <consortium name="The Broad Institute Genomics Platform"/>
            <consortium name="The Broad Institute Genome Sequencing Center for Infectious Disease"/>
            <person name="Wu L."/>
            <person name="Ma J."/>
        </authorList>
    </citation>
    <scope>NUCLEOTIDE SEQUENCE [LARGE SCALE GENOMIC DNA]</scope>
    <source>
        <strain evidence="7">NBRC 108894</strain>
    </source>
</reference>
<keyword evidence="1" id="KW-0285">Flavoprotein</keyword>
<comment type="caution">
    <text evidence="6">The sequence shown here is derived from an EMBL/GenBank/DDBJ whole genome shotgun (WGS) entry which is preliminary data.</text>
</comment>
<accession>A0ABQ6K8F1</accession>